<name>A0A922HWT4_DERFA</name>
<evidence type="ECO:0000313" key="1">
    <source>
        <dbReference type="EMBL" id="KAH9511904.1"/>
    </source>
</evidence>
<sequence>MFSLFLVTHKSDFKNHIHNFNHQNSMMLKQEMNKIPTQGHFTYAPICLICLSSSREKKWSHILMKINYQQQQQQQQQQC</sequence>
<dbReference type="AlphaFoldDB" id="A0A922HWT4"/>
<protein>
    <submittedName>
        <fullName evidence="1">Uncharacterized protein</fullName>
    </submittedName>
</protein>
<dbReference type="Proteomes" id="UP000790347">
    <property type="component" value="Unassembled WGS sequence"/>
</dbReference>
<proteinExistence type="predicted"/>
<accession>A0A922HWT4</accession>
<reference evidence="1" key="1">
    <citation type="submission" date="2013-05" db="EMBL/GenBank/DDBJ databases">
        <authorList>
            <person name="Yim A.K.Y."/>
            <person name="Chan T.F."/>
            <person name="Ji K.M."/>
            <person name="Liu X.Y."/>
            <person name="Zhou J.W."/>
            <person name="Li R.Q."/>
            <person name="Yang K.Y."/>
            <person name="Li J."/>
            <person name="Li M."/>
            <person name="Law P.T.W."/>
            <person name="Wu Y.L."/>
            <person name="Cai Z.L."/>
            <person name="Qin H."/>
            <person name="Bao Y."/>
            <person name="Leung R.K.K."/>
            <person name="Ng P.K.S."/>
            <person name="Zou J."/>
            <person name="Zhong X.J."/>
            <person name="Ran P.X."/>
            <person name="Zhong N.S."/>
            <person name="Liu Z.G."/>
            <person name="Tsui S.K.W."/>
        </authorList>
    </citation>
    <scope>NUCLEOTIDE SEQUENCE</scope>
    <source>
        <strain evidence="1">Derf</strain>
        <tissue evidence="1">Whole organism</tissue>
    </source>
</reference>
<keyword evidence="2" id="KW-1185">Reference proteome</keyword>
<evidence type="ECO:0000313" key="2">
    <source>
        <dbReference type="Proteomes" id="UP000790347"/>
    </source>
</evidence>
<organism evidence="1 2">
    <name type="scientific">Dermatophagoides farinae</name>
    <name type="common">American house dust mite</name>
    <dbReference type="NCBI Taxonomy" id="6954"/>
    <lineage>
        <taxon>Eukaryota</taxon>
        <taxon>Metazoa</taxon>
        <taxon>Ecdysozoa</taxon>
        <taxon>Arthropoda</taxon>
        <taxon>Chelicerata</taxon>
        <taxon>Arachnida</taxon>
        <taxon>Acari</taxon>
        <taxon>Acariformes</taxon>
        <taxon>Sarcoptiformes</taxon>
        <taxon>Astigmata</taxon>
        <taxon>Psoroptidia</taxon>
        <taxon>Analgoidea</taxon>
        <taxon>Pyroglyphidae</taxon>
        <taxon>Dermatophagoidinae</taxon>
        <taxon>Dermatophagoides</taxon>
    </lineage>
</organism>
<comment type="caution">
    <text evidence="1">The sequence shown here is derived from an EMBL/GenBank/DDBJ whole genome shotgun (WGS) entry which is preliminary data.</text>
</comment>
<gene>
    <name evidence="1" type="ORF">DERF_010328</name>
</gene>
<dbReference type="EMBL" id="ASGP02000004">
    <property type="protein sequence ID" value="KAH9511904.1"/>
    <property type="molecule type" value="Genomic_DNA"/>
</dbReference>
<reference evidence="1" key="2">
    <citation type="journal article" date="2022" name="Res Sq">
        <title>Comparative Genomics Reveals Insights into the Divergent Evolution of Astigmatic Mites and Household Pest Adaptations.</title>
        <authorList>
            <person name="Xiong Q."/>
            <person name="Wan A.T.-Y."/>
            <person name="Liu X.-Y."/>
            <person name="Fung C.S.-H."/>
            <person name="Xiao X."/>
            <person name="Malainual N."/>
            <person name="Hou J."/>
            <person name="Wang L."/>
            <person name="Wang M."/>
            <person name="Yang K."/>
            <person name="Cui Y."/>
            <person name="Leung E."/>
            <person name="Nong W."/>
            <person name="Shin S.-K."/>
            <person name="Au S."/>
            <person name="Jeong K.Y."/>
            <person name="Chew F.T."/>
            <person name="Hui J."/>
            <person name="Leung T.F."/>
            <person name="Tungtrongchitr A."/>
            <person name="Zhong N."/>
            <person name="Liu Z."/>
            <person name="Tsui S."/>
        </authorList>
    </citation>
    <scope>NUCLEOTIDE SEQUENCE</scope>
    <source>
        <strain evidence="1">Derf</strain>
        <tissue evidence="1">Whole organism</tissue>
    </source>
</reference>